<evidence type="ECO:0000313" key="2">
    <source>
        <dbReference type="Proteomes" id="UP000572407"/>
    </source>
</evidence>
<accession>A0A7V8RHU9</accession>
<reference evidence="1 2" key="1">
    <citation type="submission" date="2019-06" db="EMBL/GenBank/DDBJ databases">
        <title>Analysis of the biodiversity of Brassica napus bacterial endophytes for the selection of potential efficient biofertilizers for rapeseed crops.</title>
        <authorList>
            <person name="Jimenez-Gomez A."/>
            <person name="Saati-Santamaria Z."/>
            <person name="Menendez E."/>
            <person name="Rivas R."/>
            <person name="Mateos P.F."/>
            <person name="Velazquez E."/>
            <person name="Garcia-Fraile P."/>
        </authorList>
    </citation>
    <scope>NUCLEOTIDE SEQUENCE [LARGE SCALE GENOMIC DNA]</scope>
    <source>
        <strain evidence="1 2">CDVBN10</strain>
    </source>
</reference>
<proteinExistence type="predicted"/>
<name>A0A7V8RHU9_9PSED</name>
<protein>
    <submittedName>
        <fullName evidence="1">Uncharacterized protein</fullName>
    </submittedName>
</protein>
<organism evidence="1 2">
    <name type="scientific">Pseudomonas brassicacearum subsp. neoaurantiaca</name>
    <dbReference type="NCBI Taxonomy" id="494916"/>
    <lineage>
        <taxon>Bacteria</taxon>
        <taxon>Pseudomonadati</taxon>
        <taxon>Pseudomonadota</taxon>
        <taxon>Gammaproteobacteria</taxon>
        <taxon>Pseudomonadales</taxon>
        <taxon>Pseudomonadaceae</taxon>
        <taxon>Pseudomonas</taxon>
    </lineage>
</organism>
<sequence length="68" mass="7108">MGASLLAIAMVQPAIMLTDTPPSRASSLPQGRRCSEWNMGQTPAFMANFAAINAGPVVLRFNVTGGSE</sequence>
<gene>
    <name evidence="1" type="ORF">FHK92_02930</name>
</gene>
<dbReference type="Proteomes" id="UP000572407">
    <property type="component" value="Unassembled WGS sequence"/>
</dbReference>
<comment type="caution">
    <text evidence="1">The sequence shown here is derived from an EMBL/GenBank/DDBJ whole genome shotgun (WGS) entry which is preliminary data.</text>
</comment>
<dbReference type="AlphaFoldDB" id="A0A7V8RHU9"/>
<evidence type="ECO:0000313" key="1">
    <source>
        <dbReference type="EMBL" id="MBA1376782.1"/>
    </source>
</evidence>
<dbReference type="EMBL" id="VDLV01000003">
    <property type="protein sequence ID" value="MBA1376782.1"/>
    <property type="molecule type" value="Genomic_DNA"/>
</dbReference>